<gene>
    <name evidence="2" type="ORF">WR25_14426</name>
</gene>
<accession>A0A2A2JFW5</accession>
<sequence>MIKIFFSHVILAILTIFVGAQHNYRPFPVPYNTHAILYLFSDTEHQGQGHVFNFYRNDICYDIEVCLDFKPTSAVYYLPNGALGMPNNFNYDGFQGINSVAIRSGDRCQIYNHEMLEYRNETDIDGLRCNLNINPQNLIIYGLDDYIIPKSMFRPNGIIPNFNHYILYLFQRPNHVGDGRVFNFFNDNVCYNLTSCNVFTPGSALLFVAQLTNSHCMCLSESDSCTGNTVCWNNRGWAEDLSHFGLSTVKSVSIMNSPDQCNNYHMINVDKTRVDNMASAC</sequence>
<evidence type="ECO:0000313" key="2">
    <source>
        <dbReference type="EMBL" id="PAV60668.1"/>
    </source>
</evidence>
<feature type="chain" id="PRO_5012606958" evidence="1">
    <location>
        <begin position="21"/>
        <end position="281"/>
    </location>
</feature>
<keyword evidence="1" id="KW-0732">Signal</keyword>
<evidence type="ECO:0000313" key="3">
    <source>
        <dbReference type="Proteomes" id="UP000218231"/>
    </source>
</evidence>
<proteinExistence type="predicted"/>
<dbReference type="AlphaFoldDB" id="A0A2A2JFW5"/>
<protein>
    <submittedName>
        <fullName evidence="2">Uncharacterized protein</fullName>
    </submittedName>
</protein>
<dbReference type="EMBL" id="LIAE01010455">
    <property type="protein sequence ID" value="PAV60668.1"/>
    <property type="molecule type" value="Genomic_DNA"/>
</dbReference>
<dbReference type="Proteomes" id="UP000218231">
    <property type="component" value="Unassembled WGS sequence"/>
</dbReference>
<feature type="signal peptide" evidence="1">
    <location>
        <begin position="1"/>
        <end position="20"/>
    </location>
</feature>
<evidence type="ECO:0000256" key="1">
    <source>
        <dbReference type="SAM" id="SignalP"/>
    </source>
</evidence>
<comment type="caution">
    <text evidence="2">The sequence shown here is derived from an EMBL/GenBank/DDBJ whole genome shotgun (WGS) entry which is preliminary data.</text>
</comment>
<reference evidence="2 3" key="1">
    <citation type="journal article" date="2017" name="Curr. Biol.">
        <title>Genome architecture and evolution of a unichromosomal asexual nematode.</title>
        <authorList>
            <person name="Fradin H."/>
            <person name="Zegar C."/>
            <person name="Gutwein M."/>
            <person name="Lucas J."/>
            <person name="Kovtun M."/>
            <person name="Corcoran D."/>
            <person name="Baugh L.R."/>
            <person name="Kiontke K."/>
            <person name="Gunsalus K."/>
            <person name="Fitch D.H."/>
            <person name="Piano F."/>
        </authorList>
    </citation>
    <scope>NUCLEOTIDE SEQUENCE [LARGE SCALE GENOMIC DNA]</scope>
    <source>
        <strain evidence="2">PF1309</strain>
    </source>
</reference>
<organism evidence="2 3">
    <name type="scientific">Diploscapter pachys</name>
    <dbReference type="NCBI Taxonomy" id="2018661"/>
    <lineage>
        <taxon>Eukaryota</taxon>
        <taxon>Metazoa</taxon>
        <taxon>Ecdysozoa</taxon>
        <taxon>Nematoda</taxon>
        <taxon>Chromadorea</taxon>
        <taxon>Rhabditida</taxon>
        <taxon>Rhabditina</taxon>
        <taxon>Rhabditomorpha</taxon>
        <taxon>Rhabditoidea</taxon>
        <taxon>Rhabditidae</taxon>
        <taxon>Diploscapter</taxon>
    </lineage>
</organism>
<keyword evidence="3" id="KW-1185">Reference proteome</keyword>
<name>A0A2A2JFW5_9BILA</name>